<dbReference type="RefSeq" id="WP_238275092.1">
    <property type="nucleotide sequence ID" value="NZ_BPQR01000028.1"/>
</dbReference>
<comment type="caution">
    <text evidence="2">The sequence shown here is derived from an EMBL/GenBank/DDBJ whole genome shotgun (WGS) entry which is preliminary data.</text>
</comment>
<dbReference type="CDD" id="cd05400">
    <property type="entry name" value="NT_2-5OAS_ClassI-CCAase"/>
    <property type="match status" value="1"/>
</dbReference>
<reference evidence="2" key="1">
    <citation type="journal article" date="2021" name="Front. Microbiol.">
        <title>Comprehensive Comparative Genomics and Phenotyping of Methylobacterium Species.</title>
        <authorList>
            <person name="Alessa O."/>
            <person name="Ogura Y."/>
            <person name="Fujitani Y."/>
            <person name="Takami H."/>
            <person name="Hayashi T."/>
            <person name="Sahin N."/>
            <person name="Tani A."/>
        </authorList>
    </citation>
    <scope>NUCLEOTIDE SEQUENCE</scope>
    <source>
        <strain evidence="2">LMG 23639</strain>
    </source>
</reference>
<sequence length="438" mass="48086">MVNDGTLDIPGTGAGDMNNLWSNPPLGPTAPVGEILLAGTAIRIELPPSLHQLAVDRYEAIRKHIERADSPLHDRVRIFYPQGSMAIRATIKARKRVDGFDIDIIAELILPLSLTPAEVLDLLFAAINGPPGSRYHGMVERQTRCVTVYYADGMHLDVTPTVLIDERAPRLSCLFHAKAEEPPASHKRVLMNSFAFCDWFNELTPANVSFAMAYAERAAAFDRIAILADAEVKPVPAHSTIEGGKSTTVVALQLLKRNRNLRHEKRKGMRLPPSVMMAKIAAETSVPGASIAGALESIAGAIQSTLEAAEREERLVDVRNPRCQDERFTDRWPENRQAQRLYIEDLKLLRQQLAALMSDSLMLDQKRDLLVAMFGEGPAQSTVDEYAATIGRSIQSGNRLVSPLGRIVPSVAAAAPFVVKSGPAQPRPHTFFGTRWKG</sequence>
<evidence type="ECO:0000313" key="3">
    <source>
        <dbReference type="Proteomes" id="UP001055102"/>
    </source>
</evidence>
<name>A0ABQ4ST56_9HYPH</name>
<proteinExistence type="predicted"/>
<reference evidence="2" key="2">
    <citation type="submission" date="2021-08" db="EMBL/GenBank/DDBJ databases">
        <authorList>
            <person name="Tani A."/>
            <person name="Ola A."/>
            <person name="Ogura Y."/>
            <person name="Katsura K."/>
            <person name="Hayashi T."/>
        </authorList>
    </citation>
    <scope>NUCLEOTIDE SEQUENCE</scope>
    <source>
        <strain evidence="2">LMG 23639</strain>
    </source>
</reference>
<evidence type="ECO:0008006" key="4">
    <source>
        <dbReference type="Google" id="ProtNLM"/>
    </source>
</evidence>
<keyword evidence="3" id="KW-1185">Reference proteome</keyword>
<dbReference type="Pfam" id="PF18144">
    <property type="entry name" value="SMODS"/>
    <property type="match status" value="1"/>
</dbReference>
<accession>A0ABQ4ST56</accession>
<dbReference type="EMBL" id="BPQR01000028">
    <property type="protein sequence ID" value="GJE06404.1"/>
    <property type="molecule type" value="Genomic_DNA"/>
</dbReference>
<dbReference type="InterPro" id="IPR006116">
    <property type="entry name" value="NT_2-5OAS_ClassI-CCAase"/>
</dbReference>
<evidence type="ECO:0000256" key="1">
    <source>
        <dbReference type="ARBA" id="ARBA00023118"/>
    </source>
</evidence>
<organism evidence="2 3">
    <name type="scientific">Methylobacterium jeotgali</name>
    <dbReference type="NCBI Taxonomy" id="381630"/>
    <lineage>
        <taxon>Bacteria</taxon>
        <taxon>Pseudomonadati</taxon>
        <taxon>Pseudomonadota</taxon>
        <taxon>Alphaproteobacteria</taxon>
        <taxon>Hyphomicrobiales</taxon>
        <taxon>Methylobacteriaceae</taxon>
        <taxon>Methylobacterium</taxon>
    </lineage>
</organism>
<evidence type="ECO:0000313" key="2">
    <source>
        <dbReference type="EMBL" id="GJE06404.1"/>
    </source>
</evidence>
<gene>
    <name evidence="2" type="ORF">AOPFMNJM_1721</name>
</gene>
<keyword evidence="1" id="KW-0051">Antiviral defense</keyword>
<dbReference type="Proteomes" id="UP001055102">
    <property type="component" value="Unassembled WGS sequence"/>
</dbReference>
<protein>
    <recommendedName>
        <fullName evidence="4">Nucleotidyltransferase</fullName>
    </recommendedName>
</protein>